<sequence length="55" mass="6101">MSYCFLCYSADNLTYSNISNICKKCKIIELCDVCGLPCNNKCIEIFASCMSISDA</sequence>
<protein>
    <submittedName>
        <fullName evidence="1">Uncharacterized protein</fullName>
    </submittedName>
</protein>
<dbReference type="EMBL" id="MN740529">
    <property type="protein sequence ID" value="QHU31533.1"/>
    <property type="molecule type" value="Genomic_DNA"/>
</dbReference>
<accession>A0A6C0LLW2</accession>
<organism evidence="1">
    <name type="scientific">viral metagenome</name>
    <dbReference type="NCBI Taxonomy" id="1070528"/>
    <lineage>
        <taxon>unclassified sequences</taxon>
        <taxon>metagenomes</taxon>
        <taxon>organismal metagenomes</taxon>
    </lineage>
</organism>
<reference evidence="1" key="1">
    <citation type="journal article" date="2020" name="Nature">
        <title>Giant virus diversity and host interactions through global metagenomics.</title>
        <authorList>
            <person name="Schulz F."/>
            <person name="Roux S."/>
            <person name="Paez-Espino D."/>
            <person name="Jungbluth S."/>
            <person name="Walsh D.A."/>
            <person name="Denef V.J."/>
            <person name="McMahon K.D."/>
            <person name="Konstantinidis K.T."/>
            <person name="Eloe-Fadrosh E.A."/>
            <person name="Kyrpides N.C."/>
            <person name="Woyke T."/>
        </authorList>
    </citation>
    <scope>NUCLEOTIDE SEQUENCE</scope>
    <source>
        <strain evidence="1">GVMAG-M-3300027963-21</strain>
    </source>
</reference>
<evidence type="ECO:0000313" key="1">
    <source>
        <dbReference type="EMBL" id="QHU31533.1"/>
    </source>
</evidence>
<name>A0A6C0LLW2_9ZZZZ</name>
<proteinExistence type="predicted"/>
<dbReference type="AlphaFoldDB" id="A0A6C0LLW2"/>